<organism evidence="9 10">
    <name type="scientific">Ferrithrix thermotolerans DSM 19514</name>
    <dbReference type="NCBI Taxonomy" id="1121881"/>
    <lineage>
        <taxon>Bacteria</taxon>
        <taxon>Bacillati</taxon>
        <taxon>Actinomycetota</taxon>
        <taxon>Acidimicrobiia</taxon>
        <taxon>Acidimicrobiales</taxon>
        <taxon>Acidimicrobiaceae</taxon>
        <taxon>Ferrithrix</taxon>
    </lineage>
</organism>
<dbReference type="PANTHER" id="PTHR42920:SF11">
    <property type="entry name" value="INNER MEMBRANE PROTEIN YTFF"/>
    <property type="match status" value="1"/>
</dbReference>
<dbReference type="Proteomes" id="UP000184295">
    <property type="component" value="Unassembled WGS sequence"/>
</dbReference>
<feature type="transmembrane region" description="Helical" evidence="7">
    <location>
        <begin position="161"/>
        <end position="182"/>
    </location>
</feature>
<keyword evidence="10" id="KW-1185">Reference proteome</keyword>
<evidence type="ECO:0000256" key="7">
    <source>
        <dbReference type="SAM" id="Phobius"/>
    </source>
</evidence>
<sequence length="311" mass="32115">MCGSSLTKLSQKQSPYRGYLYLAAAPFLVGTGVEAASFLSHFPVFLGQGLRYGVGALILLPFSYKKLSTLRGLGFRNWFMILALSATGLYGFSVSLVEATKSSSAAAVGVVIGCAPLLIVLISEAILIRLPAVQTLLGALIVVGATALVEGSGTGSAKGFLWSLVALVCDALYSVLSAPLVAKTGAVSLAFTTNLIAATALVITQLVSLKPFNFGDTPTPYLSILYMGVFVSAAAFLLWYGGLSKIPVQVAGLFVGLIPIGALVAQAVVGGRQVTVPQVVGSVGVMMGIALGVAPGEVVKLLLERLGLRKY</sequence>
<comment type="subcellular location">
    <subcellularLocation>
        <location evidence="1">Cell membrane</location>
        <topology evidence="1">Multi-pass membrane protein</topology>
    </subcellularLocation>
</comment>
<dbReference type="GO" id="GO:0005886">
    <property type="term" value="C:plasma membrane"/>
    <property type="evidence" value="ECO:0007669"/>
    <property type="project" value="UniProtKB-SubCell"/>
</dbReference>
<dbReference type="AlphaFoldDB" id="A0A1M4SQN2"/>
<comment type="similarity">
    <text evidence="2">Belongs to the EamA transporter family.</text>
</comment>
<reference evidence="10" key="1">
    <citation type="submission" date="2016-11" db="EMBL/GenBank/DDBJ databases">
        <authorList>
            <person name="Varghese N."/>
            <person name="Submissions S."/>
        </authorList>
    </citation>
    <scope>NUCLEOTIDE SEQUENCE [LARGE SCALE GENOMIC DNA]</scope>
    <source>
        <strain evidence="10">DSM 19514</strain>
    </source>
</reference>
<dbReference type="STRING" id="1121881.SAMN02745225_00335"/>
<feature type="transmembrane region" description="Helical" evidence="7">
    <location>
        <begin position="103"/>
        <end position="123"/>
    </location>
</feature>
<evidence type="ECO:0000313" key="9">
    <source>
        <dbReference type="EMBL" id="SHE34485.1"/>
    </source>
</evidence>
<dbReference type="InterPro" id="IPR000620">
    <property type="entry name" value="EamA_dom"/>
</dbReference>
<evidence type="ECO:0000256" key="5">
    <source>
        <dbReference type="ARBA" id="ARBA00022989"/>
    </source>
</evidence>
<feature type="transmembrane region" description="Helical" evidence="7">
    <location>
        <begin position="221"/>
        <end position="243"/>
    </location>
</feature>
<evidence type="ECO:0000256" key="3">
    <source>
        <dbReference type="ARBA" id="ARBA00022475"/>
    </source>
</evidence>
<dbReference type="PANTHER" id="PTHR42920">
    <property type="entry name" value="OS03G0707200 PROTEIN-RELATED"/>
    <property type="match status" value="1"/>
</dbReference>
<feature type="transmembrane region" description="Helical" evidence="7">
    <location>
        <begin position="45"/>
        <end position="64"/>
    </location>
</feature>
<accession>A0A1M4SQN2</accession>
<dbReference type="InterPro" id="IPR037185">
    <property type="entry name" value="EmrE-like"/>
</dbReference>
<feature type="domain" description="EamA" evidence="8">
    <location>
        <begin position="158"/>
        <end position="291"/>
    </location>
</feature>
<evidence type="ECO:0000256" key="1">
    <source>
        <dbReference type="ARBA" id="ARBA00004651"/>
    </source>
</evidence>
<proteinExistence type="inferred from homology"/>
<feature type="transmembrane region" description="Helical" evidence="7">
    <location>
        <begin position="20"/>
        <end position="39"/>
    </location>
</feature>
<dbReference type="InterPro" id="IPR051258">
    <property type="entry name" value="Diverse_Substrate_Transporter"/>
</dbReference>
<feature type="transmembrane region" description="Helical" evidence="7">
    <location>
        <begin position="250"/>
        <end position="269"/>
    </location>
</feature>
<evidence type="ECO:0000313" key="10">
    <source>
        <dbReference type="Proteomes" id="UP000184295"/>
    </source>
</evidence>
<feature type="transmembrane region" description="Helical" evidence="7">
    <location>
        <begin position="189"/>
        <end position="209"/>
    </location>
</feature>
<dbReference type="SUPFAM" id="SSF103481">
    <property type="entry name" value="Multidrug resistance efflux transporter EmrE"/>
    <property type="match status" value="2"/>
</dbReference>
<name>A0A1M4SQN2_9ACTN</name>
<evidence type="ECO:0000256" key="2">
    <source>
        <dbReference type="ARBA" id="ARBA00007362"/>
    </source>
</evidence>
<evidence type="ECO:0000256" key="4">
    <source>
        <dbReference type="ARBA" id="ARBA00022692"/>
    </source>
</evidence>
<feature type="transmembrane region" description="Helical" evidence="7">
    <location>
        <begin position="281"/>
        <end position="303"/>
    </location>
</feature>
<keyword evidence="6 7" id="KW-0472">Membrane</keyword>
<feature type="transmembrane region" description="Helical" evidence="7">
    <location>
        <begin position="76"/>
        <end position="97"/>
    </location>
</feature>
<evidence type="ECO:0000259" key="8">
    <source>
        <dbReference type="Pfam" id="PF00892"/>
    </source>
</evidence>
<dbReference type="EMBL" id="FQUL01000003">
    <property type="protein sequence ID" value="SHE34485.1"/>
    <property type="molecule type" value="Genomic_DNA"/>
</dbReference>
<keyword evidence="3" id="KW-1003">Cell membrane</keyword>
<dbReference type="Pfam" id="PF00892">
    <property type="entry name" value="EamA"/>
    <property type="match status" value="2"/>
</dbReference>
<keyword evidence="4 7" id="KW-0812">Transmembrane</keyword>
<feature type="domain" description="EamA" evidence="8">
    <location>
        <begin position="18"/>
        <end position="149"/>
    </location>
</feature>
<keyword evidence="5 7" id="KW-1133">Transmembrane helix</keyword>
<feature type="transmembrane region" description="Helical" evidence="7">
    <location>
        <begin position="130"/>
        <end position="149"/>
    </location>
</feature>
<protein>
    <submittedName>
        <fullName evidence="9">EamA-like transporter family protein</fullName>
    </submittedName>
</protein>
<evidence type="ECO:0000256" key="6">
    <source>
        <dbReference type="ARBA" id="ARBA00023136"/>
    </source>
</evidence>
<gene>
    <name evidence="9" type="ORF">SAMN02745225_00335</name>
</gene>